<dbReference type="Gene3D" id="1.20.1270.60">
    <property type="entry name" value="Arfaptin homology (AH) domain/BAR domain"/>
    <property type="match status" value="1"/>
</dbReference>
<dbReference type="GO" id="GO:0005737">
    <property type="term" value="C:cytoplasm"/>
    <property type="evidence" value="ECO:0007669"/>
    <property type="project" value="InterPro"/>
</dbReference>
<evidence type="ECO:0000259" key="2">
    <source>
        <dbReference type="Pfam" id="PF03114"/>
    </source>
</evidence>
<evidence type="ECO:0000313" key="3">
    <source>
        <dbReference type="EMBL" id="CAJ0572923.1"/>
    </source>
</evidence>
<dbReference type="InterPro" id="IPR027267">
    <property type="entry name" value="AH/BAR_dom_sf"/>
</dbReference>
<evidence type="ECO:0000313" key="4">
    <source>
        <dbReference type="Proteomes" id="UP001177023"/>
    </source>
</evidence>
<organism evidence="3 4">
    <name type="scientific">Mesorhabditis spiculigera</name>
    <dbReference type="NCBI Taxonomy" id="96644"/>
    <lineage>
        <taxon>Eukaryota</taxon>
        <taxon>Metazoa</taxon>
        <taxon>Ecdysozoa</taxon>
        <taxon>Nematoda</taxon>
        <taxon>Chromadorea</taxon>
        <taxon>Rhabditida</taxon>
        <taxon>Rhabditina</taxon>
        <taxon>Rhabditomorpha</taxon>
        <taxon>Rhabditoidea</taxon>
        <taxon>Rhabditidae</taxon>
        <taxon>Mesorhabditinae</taxon>
        <taxon>Mesorhabditis</taxon>
    </lineage>
</organism>
<protein>
    <recommendedName>
        <fullName evidence="2">BAR domain-containing protein</fullName>
    </recommendedName>
</protein>
<proteinExistence type="predicted"/>
<name>A0AA36FYH9_9BILA</name>
<sequence>MGASMVSGVSGGSRDQAPEAMVRGVLKETVRGQPNKFKKLFAQVKGKVGVSEVTEYPKAFKAHVDELDAYKLCVDDLADAIIAAAQQNPYFRNEDDPQMPIMPPTNCDPHELVQESMKNEVAFGEYACREMSVAIFRKLGSIHREYLGRVRKSIHSIRTFINYDYWVIAQERKDLERCRYEMDFAKQDLKATDDPAFVQLKSKVADDAIKAFELQLQKTMTALETLPKLKADHVKEVLSLAEVQRRYHEKSSQVIKVYSEKATKKASMEKGGSKDQPEDEKH</sequence>
<keyword evidence="4" id="KW-1185">Reference proteome</keyword>
<comment type="caution">
    <text evidence="3">The sequence shown here is derived from an EMBL/GenBank/DDBJ whole genome shotgun (WGS) entry which is preliminary data.</text>
</comment>
<gene>
    <name evidence="3" type="ORF">MSPICULIGERA_LOCUS11296</name>
</gene>
<feature type="region of interest" description="Disordered" evidence="1">
    <location>
        <begin position="262"/>
        <end position="282"/>
    </location>
</feature>
<dbReference type="Pfam" id="PF03114">
    <property type="entry name" value="BAR"/>
    <property type="match status" value="1"/>
</dbReference>
<feature type="non-terminal residue" evidence="3">
    <location>
        <position position="282"/>
    </location>
</feature>
<dbReference type="EMBL" id="CATQJA010002609">
    <property type="protein sequence ID" value="CAJ0572923.1"/>
    <property type="molecule type" value="Genomic_DNA"/>
</dbReference>
<dbReference type="AlphaFoldDB" id="A0AA36FYH9"/>
<dbReference type="SUPFAM" id="SSF103657">
    <property type="entry name" value="BAR/IMD domain-like"/>
    <property type="match status" value="1"/>
</dbReference>
<evidence type="ECO:0000256" key="1">
    <source>
        <dbReference type="SAM" id="MobiDB-lite"/>
    </source>
</evidence>
<feature type="domain" description="BAR" evidence="2">
    <location>
        <begin position="36"/>
        <end position="256"/>
    </location>
</feature>
<reference evidence="3" key="1">
    <citation type="submission" date="2023-06" db="EMBL/GenBank/DDBJ databases">
        <authorList>
            <person name="Delattre M."/>
        </authorList>
    </citation>
    <scope>NUCLEOTIDE SEQUENCE</scope>
    <source>
        <strain evidence="3">AF72</strain>
    </source>
</reference>
<accession>A0AA36FYH9</accession>
<dbReference type="InterPro" id="IPR004148">
    <property type="entry name" value="BAR_dom"/>
</dbReference>
<dbReference type="Proteomes" id="UP001177023">
    <property type="component" value="Unassembled WGS sequence"/>
</dbReference>